<accession>A0A8X6UDQ6</accession>
<dbReference type="AlphaFoldDB" id="A0A8X6UDQ6"/>
<feature type="non-terminal residue" evidence="1">
    <location>
        <position position="1"/>
    </location>
</feature>
<organism evidence="1 2">
    <name type="scientific">Nephila pilipes</name>
    <name type="common">Giant wood spider</name>
    <name type="synonym">Nephila maculata</name>
    <dbReference type="NCBI Taxonomy" id="299642"/>
    <lineage>
        <taxon>Eukaryota</taxon>
        <taxon>Metazoa</taxon>
        <taxon>Ecdysozoa</taxon>
        <taxon>Arthropoda</taxon>
        <taxon>Chelicerata</taxon>
        <taxon>Arachnida</taxon>
        <taxon>Araneae</taxon>
        <taxon>Araneomorphae</taxon>
        <taxon>Entelegynae</taxon>
        <taxon>Araneoidea</taxon>
        <taxon>Nephilidae</taxon>
        <taxon>Nephila</taxon>
    </lineage>
</organism>
<protein>
    <submittedName>
        <fullName evidence="1">Uncharacterized protein</fullName>
    </submittedName>
</protein>
<dbReference type="Proteomes" id="UP000887013">
    <property type="component" value="Unassembled WGS sequence"/>
</dbReference>
<dbReference type="EMBL" id="BMAW01127502">
    <property type="protein sequence ID" value="GFU21357.1"/>
    <property type="molecule type" value="Genomic_DNA"/>
</dbReference>
<name>A0A8X6UDQ6_NEPPI</name>
<evidence type="ECO:0000313" key="2">
    <source>
        <dbReference type="Proteomes" id="UP000887013"/>
    </source>
</evidence>
<comment type="caution">
    <text evidence="1">The sequence shown here is derived from an EMBL/GenBank/DDBJ whole genome shotgun (WGS) entry which is preliminary data.</text>
</comment>
<sequence length="43" mass="4638">GQGSTLTSNNLDSLNQVSQNIRGSITSIPAERQFAALGGYWER</sequence>
<keyword evidence="2" id="KW-1185">Reference proteome</keyword>
<proteinExistence type="predicted"/>
<evidence type="ECO:0000313" key="1">
    <source>
        <dbReference type="EMBL" id="GFU21357.1"/>
    </source>
</evidence>
<gene>
    <name evidence="1" type="ORF">NPIL_261891</name>
</gene>
<reference evidence="1" key="1">
    <citation type="submission" date="2020-08" db="EMBL/GenBank/DDBJ databases">
        <title>Multicomponent nature underlies the extraordinary mechanical properties of spider dragline silk.</title>
        <authorList>
            <person name="Kono N."/>
            <person name="Nakamura H."/>
            <person name="Mori M."/>
            <person name="Yoshida Y."/>
            <person name="Ohtoshi R."/>
            <person name="Malay A.D."/>
            <person name="Moran D.A.P."/>
            <person name="Tomita M."/>
            <person name="Numata K."/>
            <person name="Arakawa K."/>
        </authorList>
    </citation>
    <scope>NUCLEOTIDE SEQUENCE</scope>
</reference>